<feature type="domain" description="Kazal-like" evidence="2">
    <location>
        <begin position="57"/>
        <end position="106"/>
    </location>
</feature>
<gene>
    <name evidence="3" type="ORF">SAMN06296273_0282</name>
</gene>
<protein>
    <submittedName>
        <fullName evidence="3">Kazal-type serine protease inhibitor domain-containing protein</fullName>
    </submittedName>
</protein>
<evidence type="ECO:0000313" key="4">
    <source>
        <dbReference type="Proteomes" id="UP000242498"/>
    </source>
</evidence>
<dbReference type="Pfam" id="PF00050">
    <property type="entry name" value="Kazal_1"/>
    <property type="match status" value="1"/>
</dbReference>
<keyword evidence="1" id="KW-0732">Signal</keyword>
<evidence type="ECO:0000259" key="2">
    <source>
        <dbReference type="PROSITE" id="PS51465"/>
    </source>
</evidence>
<reference evidence="3 4" key="1">
    <citation type="submission" date="2017-08" db="EMBL/GenBank/DDBJ databases">
        <authorList>
            <person name="de Groot N.N."/>
        </authorList>
    </citation>
    <scope>NUCLEOTIDE SEQUENCE [LARGE SCALE GENOMIC DNA]</scope>
    <source>
        <strain evidence="3 4">Nm15</strain>
    </source>
</reference>
<feature type="signal peptide" evidence="1">
    <location>
        <begin position="1"/>
        <end position="18"/>
    </location>
</feature>
<dbReference type="InterPro" id="IPR036058">
    <property type="entry name" value="Kazal_dom_sf"/>
</dbReference>
<dbReference type="Proteomes" id="UP000242498">
    <property type="component" value="Chromosome I"/>
</dbReference>
<feature type="chain" id="PRO_5012153842" evidence="1">
    <location>
        <begin position="19"/>
        <end position="150"/>
    </location>
</feature>
<dbReference type="Gene3D" id="3.30.60.30">
    <property type="match status" value="1"/>
</dbReference>
<dbReference type="SUPFAM" id="SSF100895">
    <property type="entry name" value="Kazal-type serine protease inhibitors"/>
    <property type="match status" value="1"/>
</dbReference>
<sequence>MNALFTLLAAFFVSFVLAGCKDHQLTPPQEMICGTIQGLTCPDKQYCDFGVGQCKIADAQGICKVKPTICTKEYKPVCGCNGKTYGNACEAAAAGASIDYPSECKAVEPQVCGGIAGIRCPGNQICIDDPSDSCDPEHGGADCPGICATQ</sequence>
<dbReference type="OrthoDB" id="9800302at2"/>
<evidence type="ECO:0000313" key="3">
    <source>
        <dbReference type="EMBL" id="SNX58817.1"/>
    </source>
</evidence>
<dbReference type="RefSeq" id="WP_096291687.1">
    <property type="nucleotide sequence ID" value="NZ_LT907782.1"/>
</dbReference>
<evidence type="ECO:0000256" key="1">
    <source>
        <dbReference type="SAM" id="SignalP"/>
    </source>
</evidence>
<dbReference type="SMART" id="SM00280">
    <property type="entry name" value="KAZAL"/>
    <property type="match status" value="1"/>
</dbReference>
<dbReference type="EMBL" id="LT907782">
    <property type="protein sequence ID" value="SNX58817.1"/>
    <property type="molecule type" value="Genomic_DNA"/>
</dbReference>
<dbReference type="AlphaFoldDB" id="A0A285BU40"/>
<proteinExistence type="predicted"/>
<dbReference type="PROSITE" id="PS51465">
    <property type="entry name" value="KAZAL_2"/>
    <property type="match status" value="1"/>
</dbReference>
<organism evidence="3 4">
    <name type="scientific">Nitrosomonas ureae</name>
    <dbReference type="NCBI Taxonomy" id="44577"/>
    <lineage>
        <taxon>Bacteria</taxon>
        <taxon>Pseudomonadati</taxon>
        <taxon>Pseudomonadota</taxon>
        <taxon>Betaproteobacteria</taxon>
        <taxon>Nitrosomonadales</taxon>
        <taxon>Nitrosomonadaceae</taxon>
        <taxon>Nitrosomonas</taxon>
    </lineage>
</organism>
<accession>A0A285BU40</accession>
<dbReference type="InterPro" id="IPR002350">
    <property type="entry name" value="Kazal_dom"/>
</dbReference>
<name>A0A285BU40_9PROT</name>